<dbReference type="PANTHER" id="PTHR22978">
    <property type="entry name" value="B-CELL TRANSLOCATION GENE"/>
    <property type="match status" value="1"/>
</dbReference>
<dbReference type="InterPro" id="IPR002087">
    <property type="entry name" value="Anti_prolifrtn"/>
</dbReference>
<evidence type="ECO:0000256" key="1">
    <source>
        <dbReference type="ARBA" id="ARBA00007989"/>
    </source>
</evidence>
<evidence type="ECO:0000313" key="5">
    <source>
        <dbReference type="Proteomes" id="UP000279236"/>
    </source>
</evidence>
<evidence type="ECO:0000313" key="4">
    <source>
        <dbReference type="EMBL" id="RSH77288.1"/>
    </source>
</evidence>
<dbReference type="RefSeq" id="XP_028472435.1">
    <property type="nucleotide sequence ID" value="XM_028619261.1"/>
</dbReference>
<sequence>MDPPDLAALVLSPKGAFNRTPPRPNSPALAGNNNVATPAGSCRTPVDATPGPAALQLDMSIGSAVSALVHHLVQPLAVHYPHTTLMSLRKQLSSVLTAAYTPLWNESNPHSGSGSRSLISDHLLGLPAILVKAAGTEIDPRVWAKAIASGRRRKPENDDEEREWEVWCDPGMVVWRWGGWSWDEAEFDPIKRSRGELQTRRPGQKIKVAENGWGLLLTHSCRVLPGYLASGTHGRSEVTSPLATTTPLRPSKAIPIRAPSLLAMAAPATPSPAPSPGPGAALAAAAAEMATSPTSMTTPSAPSLLPAAEFSPLQPLSALSALGHGRPGSIDFRSHSRNGSRSVSQPLPYAHLQPQPQVFRAAHKGTESTSSHSSDTSDTNSNSHTQLLTPASRPGSADLFPEDKRRASRECTPEMDERKGSESAPTTPLNATSAANATVTPYDGGNVTVLGGGTKLGGSRPLSSVSSRGDRTRSPSVSIASRALATAVGPNSNGGGGNAGAQPASPRKARTRRRIIPTHIGYFGQPGVGAPMMGAFGMQPIKTGQPGGYWAAGAGSGGGAPVGVGVGVAPPPVGGLGMAAQIGVPMGVKRA</sequence>
<feature type="region of interest" description="Disordered" evidence="2">
    <location>
        <begin position="266"/>
        <end position="286"/>
    </location>
</feature>
<feature type="compositionally biased region" description="Basic and acidic residues" evidence="2">
    <location>
        <begin position="401"/>
        <end position="421"/>
    </location>
</feature>
<feature type="region of interest" description="Disordered" evidence="2">
    <location>
        <begin position="319"/>
        <end position="348"/>
    </location>
</feature>
<dbReference type="EMBL" id="RSCE01000017">
    <property type="protein sequence ID" value="RSH77288.1"/>
    <property type="molecule type" value="Genomic_DNA"/>
</dbReference>
<feature type="compositionally biased region" description="Polar residues" evidence="2">
    <location>
        <begin position="423"/>
        <end position="439"/>
    </location>
</feature>
<dbReference type="OrthoDB" id="2574139at2759"/>
<dbReference type="GeneID" id="39588141"/>
<accession>A0A427XEL5</accession>
<evidence type="ECO:0000256" key="2">
    <source>
        <dbReference type="SAM" id="MobiDB-lite"/>
    </source>
</evidence>
<evidence type="ECO:0000259" key="3">
    <source>
        <dbReference type="Pfam" id="PF07742"/>
    </source>
</evidence>
<feature type="region of interest" description="Disordered" evidence="2">
    <location>
        <begin position="12"/>
        <end position="47"/>
    </location>
</feature>
<dbReference type="GO" id="GO:0005737">
    <property type="term" value="C:cytoplasm"/>
    <property type="evidence" value="ECO:0007669"/>
    <property type="project" value="TreeGrafter"/>
</dbReference>
<dbReference type="AlphaFoldDB" id="A0A427XEL5"/>
<dbReference type="Pfam" id="PF07742">
    <property type="entry name" value="BTG"/>
    <property type="match status" value="1"/>
</dbReference>
<reference evidence="4 5" key="1">
    <citation type="submission" date="2018-11" db="EMBL/GenBank/DDBJ databases">
        <title>Genome sequence of Apiotrichum porosum DSM 27194.</title>
        <authorList>
            <person name="Aliyu H."/>
            <person name="Gorte O."/>
            <person name="Ochsenreither K."/>
        </authorList>
    </citation>
    <scope>NUCLEOTIDE SEQUENCE [LARGE SCALE GENOMIC DNA]</scope>
    <source>
        <strain evidence="4 5">DSM 27194</strain>
    </source>
</reference>
<dbReference type="InterPro" id="IPR033332">
    <property type="entry name" value="BTG"/>
</dbReference>
<dbReference type="Proteomes" id="UP000279236">
    <property type="component" value="Unassembled WGS sequence"/>
</dbReference>
<comment type="caution">
    <text evidence="4">The sequence shown here is derived from an EMBL/GenBank/DDBJ whole genome shotgun (WGS) entry which is preliminary data.</text>
</comment>
<proteinExistence type="inferred from homology"/>
<dbReference type="Gene3D" id="3.90.640.90">
    <property type="entry name" value="Anti-proliferative protein, N-terminal domain"/>
    <property type="match status" value="1"/>
</dbReference>
<feature type="domain" description="Anti-proliferative protein" evidence="3">
    <location>
        <begin position="65"/>
        <end position="178"/>
    </location>
</feature>
<comment type="similarity">
    <text evidence="1">Belongs to the BTG family.</text>
</comment>
<dbReference type="InterPro" id="IPR036054">
    <property type="entry name" value="BTG-like_sf"/>
</dbReference>
<dbReference type="GO" id="GO:0005634">
    <property type="term" value="C:nucleus"/>
    <property type="evidence" value="ECO:0007669"/>
    <property type="project" value="TreeGrafter"/>
</dbReference>
<feature type="compositionally biased region" description="Low complexity" evidence="2">
    <location>
        <begin position="368"/>
        <end position="385"/>
    </location>
</feature>
<feature type="region of interest" description="Disordered" evidence="2">
    <location>
        <begin position="362"/>
        <end position="510"/>
    </location>
</feature>
<dbReference type="STRING" id="105984.A0A427XEL5"/>
<gene>
    <name evidence="4" type="ORF">EHS24_003598</name>
</gene>
<keyword evidence="5" id="KW-1185">Reference proteome</keyword>
<organism evidence="4 5">
    <name type="scientific">Apiotrichum porosum</name>
    <dbReference type="NCBI Taxonomy" id="105984"/>
    <lineage>
        <taxon>Eukaryota</taxon>
        <taxon>Fungi</taxon>
        <taxon>Dikarya</taxon>
        <taxon>Basidiomycota</taxon>
        <taxon>Agaricomycotina</taxon>
        <taxon>Tremellomycetes</taxon>
        <taxon>Trichosporonales</taxon>
        <taxon>Trichosporonaceae</taxon>
        <taxon>Apiotrichum</taxon>
    </lineage>
</organism>
<dbReference type="SUPFAM" id="SSF160696">
    <property type="entry name" value="BTG domain-like"/>
    <property type="match status" value="1"/>
</dbReference>
<protein>
    <recommendedName>
        <fullName evidence="3">Anti-proliferative protein domain-containing protein</fullName>
    </recommendedName>
</protein>
<dbReference type="PANTHER" id="PTHR22978:SF22">
    <property type="entry name" value="BTG FAMILY PROTEIN"/>
    <property type="match status" value="1"/>
</dbReference>
<name>A0A427XEL5_9TREE</name>